<evidence type="ECO:0000313" key="1">
    <source>
        <dbReference type="EMBL" id="KAK4408999.1"/>
    </source>
</evidence>
<sequence>MSAANDPLDFEFEELRRASPPLTKRKKKLIYLDDLLADFEKEQKKINERKSKQKKVRKVCDADDEIDDATETRLSECVDKCQKEARINQINGDEEMPFWGIQEKLPQQEYPELKSSALLQSFVKHEISSLVEVNIEKGSAIASFISLPLNCSSGYGEDFLEGLLVDGWLLHLVYKSGCVEKSIAMWTFNLMLYSSKIRLVEAACEFWCSILSLSGKADSSSIKIDWLPGYPDLRRALQSYGFLLGSPSKFSSDIDMAPAGPPQNIRSWIKCTVFCCHIRNSNIKVSVQDAEELLVIIISLFLDRQLLGLSMVLREAMLSLVNFFGDEEWPDSCKKVAKSLADRLPCNINCLRVVESIVGVDGRSKQLRGAVAFQFLVTCLDEKVTWLMLLSFQFSPAGNPSFTVVFYGYSSDCSGILHFWYCFFKQKGIGSEVFDAEDILRLLVSLNVKDKNCDLFKIYIYLSLVENWLLFDTMLKDKAEIHELWAVFLRNCSCGITITDLRSYASNVSIKCLSLALSYDLYRVFLLVNVSACKLCHHLYALLLRSTISIATQLKDDKPKIVPEIPPTMQVRSKASYLLQGSTSK</sequence>
<dbReference type="Proteomes" id="UP001289374">
    <property type="component" value="Unassembled WGS sequence"/>
</dbReference>
<keyword evidence="2" id="KW-1185">Reference proteome</keyword>
<gene>
    <name evidence="1" type="ORF">Sango_0480900</name>
</gene>
<reference evidence="1" key="1">
    <citation type="submission" date="2020-06" db="EMBL/GenBank/DDBJ databases">
        <authorList>
            <person name="Li T."/>
            <person name="Hu X."/>
            <person name="Zhang T."/>
            <person name="Song X."/>
            <person name="Zhang H."/>
            <person name="Dai N."/>
            <person name="Sheng W."/>
            <person name="Hou X."/>
            <person name="Wei L."/>
        </authorList>
    </citation>
    <scope>NUCLEOTIDE SEQUENCE</scope>
    <source>
        <strain evidence="1">K16</strain>
        <tissue evidence="1">Leaf</tissue>
    </source>
</reference>
<dbReference type="PANTHER" id="PTHR37212:SF2">
    <property type="entry name" value="ACTIN PROTEIN 2_3 COMPLEX SUBUNIT-LIKE PROTEIN"/>
    <property type="match status" value="1"/>
</dbReference>
<accession>A0AAE1XC39</accession>
<dbReference type="PANTHER" id="PTHR37212">
    <property type="entry name" value="ACTIN PROTEIN 2/3 COMPLEX SUBUNIT-LIKE PROTEIN"/>
    <property type="match status" value="1"/>
</dbReference>
<comment type="caution">
    <text evidence="1">The sequence shown here is derived from an EMBL/GenBank/DDBJ whole genome shotgun (WGS) entry which is preliminary data.</text>
</comment>
<proteinExistence type="predicted"/>
<dbReference type="AlphaFoldDB" id="A0AAE1XC39"/>
<name>A0AAE1XC39_9LAMI</name>
<dbReference type="EMBL" id="JACGWL010000002">
    <property type="protein sequence ID" value="KAK4408999.1"/>
    <property type="molecule type" value="Genomic_DNA"/>
</dbReference>
<evidence type="ECO:0008006" key="3">
    <source>
        <dbReference type="Google" id="ProtNLM"/>
    </source>
</evidence>
<reference evidence="1" key="2">
    <citation type="journal article" date="2024" name="Plant">
        <title>Genomic evolution and insights into agronomic trait innovations of Sesamum species.</title>
        <authorList>
            <person name="Miao H."/>
            <person name="Wang L."/>
            <person name="Qu L."/>
            <person name="Liu H."/>
            <person name="Sun Y."/>
            <person name="Le M."/>
            <person name="Wang Q."/>
            <person name="Wei S."/>
            <person name="Zheng Y."/>
            <person name="Lin W."/>
            <person name="Duan Y."/>
            <person name="Cao H."/>
            <person name="Xiong S."/>
            <person name="Wang X."/>
            <person name="Wei L."/>
            <person name="Li C."/>
            <person name="Ma Q."/>
            <person name="Ju M."/>
            <person name="Zhao R."/>
            <person name="Li G."/>
            <person name="Mu C."/>
            <person name="Tian Q."/>
            <person name="Mei H."/>
            <person name="Zhang T."/>
            <person name="Gao T."/>
            <person name="Zhang H."/>
        </authorList>
    </citation>
    <scope>NUCLEOTIDE SEQUENCE</scope>
    <source>
        <strain evidence="1">K16</strain>
    </source>
</reference>
<evidence type="ECO:0000313" key="2">
    <source>
        <dbReference type="Proteomes" id="UP001289374"/>
    </source>
</evidence>
<protein>
    <recommendedName>
        <fullName evidence="3">Coiled-coil SMC6 And NSE5 INteracting (CANIN) domain-containing protein</fullName>
    </recommendedName>
</protein>
<organism evidence="1 2">
    <name type="scientific">Sesamum angolense</name>
    <dbReference type="NCBI Taxonomy" id="2727404"/>
    <lineage>
        <taxon>Eukaryota</taxon>
        <taxon>Viridiplantae</taxon>
        <taxon>Streptophyta</taxon>
        <taxon>Embryophyta</taxon>
        <taxon>Tracheophyta</taxon>
        <taxon>Spermatophyta</taxon>
        <taxon>Magnoliopsida</taxon>
        <taxon>eudicotyledons</taxon>
        <taxon>Gunneridae</taxon>
        <taxon>Pentapetalae</taxon>
        <taxon>asterids</taxon>
        <taxon>lamiids</taxon>
        <taxon>Lamiales</taxon>
        <taxon>Pedaliaceae</taxon>
        <taxon>Sesamum</taxon>
    </lineage>
</organism>